<dbReference type="PANTHER" id="PTHR42646:SF2">
    <property type="entry name" value="5'-3' EXONUCLEASE FAMILY PROTEIN"/>
    <property type="match status" value="1"/>
</dbReference>
<dbReference type="SMART" id="SM00279">
    <property type="entry name" value="HhH2"/>
    <property type="match status" value="1"/>
</dbReference>
<dbReference type="GO" id="GO:0003677">
    <property type="term" value="F:DNA binding"/>
    <property type="evidence" value="ECO:0007669"/>
    <property type="project" value="UniProtKB-KW"/>
</dbReference>
<proteinExistence type="predicted"/>
<dbReference type="InterPro" id="IPR008918">
    <property type="entry name" value="HhH2"/>
</dbReference>
<dbReference type="GO" id="GO:0033567">
    <property type="term" value="P:DNA replication, Okazaki fragment processing"/>
    <property type="evidence" value="ECO:0007669"/>
    <property type="project" value="InterPro"/>
</dbReference>
<dbReference type="AlphaFoldDB" id="A0A5C0UFQ0"/>
<dbReference type="EMBL" id="CP043316">
    <property type="protein sequence ID" value="QEK38463.1"/>
    <property type="molecule type" value="Genomic_DNA"/>
</dbReference>
<evidence type="ECO:0000259" key="4">
    <source>
        <dbReference type="SMART" id="SM00475"/>
    </source>
</evidence>
<dbReference type="OrthoDB" id="9806424at2"/>
<dbReference type="CDD" id="cd09898">
    <property type="entry name" value="H3TH_53EXO"/>
    <property type="match status" value="1"/>
</dbReference>
<dbReference type="RefSeq" id="WP_148971579.1">
    <property type="nucleotide sequence ID" value="NZ_CP043316.1"/>
</dbReference>
<dbReference type="SMART" id="SM00475">
    <property type="entry name" value="53EXOc"/>
    <property type="match status" value="1"/>
</dbReference>
<dbReference type="Pfam" id="PF02739">
    <property type="entry name" value="5_3_exonuc_N"/>
    <property type="match status" value="1"/>
</dbReference>
<evidence type="ECO:0000313" key="6">
    <source>
        <dbReference type="Proteomes" id="UP000325004"/>
    </source>
</evidence>
<evidence type="ECO:0000256" key="1">
    <source>
        <dbReference type="ARBA" id="ARBA00022722"/>
    </source>
</evidence>
<dbReference type="InterPro" id="IPR029060">
    <property type="entry name" value="PIN-like_dom_sf"/>
</dbReference>
<accession>A0A5C0UFQ0</accession>
<keyword evidence="6" id="KW-1185">Reference proteome</keyword>
<dbReference type="KEGG" id="cpri:FZC34_00835"/>
<keyword evidence="3" id="KW-0238">DNA-binding</keyword>
<dbReference type="Gene3D" id="3.40.50.1010">
    <property type="entry name" value="5'-nuclease"/>
    <property type="match status" value="1"/>
</dbReference>
<dbReference type="GO" id="GO:0008409">
    <property type="term" value="F:5'-3' exonuclease activity"/>
    <property type="evidence" value="ECO:0007669"/>
    <property type="project" value="InterPro"/>
</dbReference>
<evidence type="ECO:0000313" key="5">
    <source>
        <dbReference type="EMBL" id="QEK38463.1"/>
    </source>
</evidence>
<evidence type="ECO:0000256" key="3">
    <source>
        <dbReference type="ARBA" id="ARBA00023125"/>
    </source>
</evidence>
<dbReference type="InterPro" id="IPR038969">
    <property type="entry name" value="FEN"/>
</dbReference>
<dbReference type="CDD" id="cd09859">
    <property type="entry name" value="PIN_53EXO"/>
    <property type="match status" value="1"/>
</dbReference>
<dbReference type="GO" id="GO:0017108">
    <property type="term" value="F:5'-flap endonuclease activity"/>
    <property type="evidence" value="ECO:0007669"/>
    <property type="project" value="InterPro"/>
</dbReference>
<dbReference type="Gene3D" id="1.10.150.20">
    <property type="entry name" value="5' to 3' exonuclease, C-terminal subdomain"/>
    <property type="match status" value="1"/>
</dbReference>
<dbReference type="Proteomes" id="UP000325004">
    <property type="component" value="Chromosome"/>
</dbReference>
<dbReference type="InterPro" id="IPR020045">
    <property type="entry name" value="DNA_polI_H3TH"/>
</dbReference>
<protein>
    <recommendedName>
        <fullName evidence="4">5'-3' exonuclease domain-containing protein</fullName>
    </recommendedName>
</protein>
<dbReference type="InterPro" id="IPR020046">
    <property type="entry name" value="5-3_exonucl_a-hlix_arch_N"/>
</dbReference>
<sequence>MTLIVIDGFSILFRNFFAMQNLYNIDGLPIGGAVGFTKTIFKIIENFNPKYCVVALDSGKPTWRHEMYSLYKSHRQPTPENLIPQFDMIFKACEMLGISTFKGQKCEADDWIASIATKYSSDCSNVYICSCDKDLMQLVGNNIFFIDPFKLMIMHEHDVQEKIGVLPKQIPDLFGLIGDASDCIPGVPSVGPKTASNWINSFQTIENILLNKDKLTPKSRRDKFIEYYDQAILSRKLAELRYELELPNIAELHYGTTAENIQEFIIHYKLEKHIRKYPQILINK</sequence>
<reference evidence="5 6" key="1">
    <citation type="submission" date="2019-08" db="EMBL/GenBank/DDBJ databases">
        <title>Highly reduced genomes of protist endosymbionts show evolutionary convergence.</title>
        <authorList>
            <person name="George E."/>
            <person name="Husnik F."/>
            <person name="Tashyreva D."/>
            <person name="Prokopchuk G."/>
            <person name="Horak A."/>
            <person name="Kwong W.K."/>
            <person name="Lukes J."/>
            <person name="Keeling P.J."/>
        </authorList>
    </citation>
    <scope>NUCLEOTIDE SEQUENCE [LARGE SCALE GENOMIC DNA]</scope>
    <source>
        <strain evidence="5">1604LC</strain>
    </source>
</reference>
<dbReference type="Pfam" id="PF01367">
    <property type="entry name" value="5_3_exonuc"/>
    <property type="match status" value="1"/>
</dbReference>
<dbReference type="PANTHER" id="PTHR42646">
    <property type="entry name" value="FLAP ENDONUCLEASE XNI"/>
    <property type="match status" value="1"/>
</dbReference>
<feature type="domain" description="5'-3' exonuclease" evidence="4">
    <location>
        <begin position="1"/>
        <end position="255"/>
    </location>
</feature>
<dbReference type="SUPFAM" id="SSF88723">
    <property type="entry name" value="PIN domain-like"/>
    <property type="match status" value="1"/>
</dbReference>
<keyword evidence="1" id="KW-0540">Nuclease</keyword>
<dbReference type="FunFam" id="1.10.150.20:FF:000003">
    <property type="entry name" value="DNA polymerase I"/>
    <property type="match status" value="1"/>
</dbReference>
<dbReference type="InterPro" id="IPR036279">
    <property type="entry name" value="5-3_exonuclease_C_sf"/>
</dbReference>
<dbReference type="SUPFAM" id="SSF47807">
    <property type="entry name" value="5' to 3' exonuclease, C-terminal subdomain"/>
    <property type="match status" value="1"/>
</dbReference>
<keyword evidence="2" id="KW-0378">Hydrolase</keyword>
<dbReference type="InterPro" id="IPR002421">
    <property type="entry name" value="5-3_exonuclease"/>
</dbReference>
<evidence type="ECO:0000256" key="2">
    <source>
        <dbReference type="ARBA" id="ARBA00022801"/>
    </source>
</evidence>
<name>A0A5C0UFQ0_9PROT</name>
<gene>
    <name evidence="5" type="ORF">FZC34_00835</name>
</gene>
<organism evidence="5 6">
    <name type="scientific">Candidatus Cytomitobacter primus</name>
    <dbReference type="NCBI Taxonomy" id="2066024"/>
    <lineage>
        <taxon>Bacteria</taxon>
        <taxon>Pseudomonadati</taxon>
        <taxon>Pseudomonadota</taxon>
        <taxon>Alphaproteobacteria</taxon>
        <taxon>Holosporales</taxon>
        <taxon>Holosporaceae</taxon>
        <taxon>Candidatus Cytomitobacter</taxon>
    </lineage>
</organism>